<evidence type="ECO:0000313" key="4">
    <source>
        <dbReference type="EMBL" id="CAH0105586.1"/>
    </source>
</evidence>
<dbReference type="InterPro" id="IPR000463">
    <property type="entry name" value="Fatty_acid-bd"/>
</dbReference>
<dbReference type="InterPro" id="IPR012674">
    <property type="entry name" value="Calycin"/>
</dbReference>
<organism evidence="4 5">
    <name type="scientific">Daphnia galeata</name>
    <dbReference type="NCBI Taxonomy" id="27404"/>
    <lineage>
        <taxon>Eukaryota</taxon>
        <taxon>Metazoa</taxon>
        <taxon>Ecdysozoa</taxon>
        <taxon>Arthropoda</taxon>
        <taxon>Crustacea</taxon>
        <taxon>Branchiopoda</taxon>
        <taxon>Diplostraca</taxon>
        <taxon>Cladocera</taxon>
        <taxon>Anomopoda</taxon>
        <taxon>Daphniidae</taxon>
        <taxon>Daphnia</taxon>
    </lineage>
</organism>
<dbReference type="AlphaFoldDB" id="A0A8J2RLV2"/>
<evidence type="ECO:0000256" key="1">
    <source>
        <dbReference type="ARBA" id="ARBA00008390"/>
    </source>
</evidence>
<dbReference type="Gene3D" id="2.40.128.20">
    <property type="match status" value="1"/>
</dbReference>
<dbReference type="EMBL" id="CAKKLH010000190">
    <property type="protein sequence ID" value="CAH0105586.1"/>
    <property type="molecule type" value="Genomic_DNA"/>
</dbReference>
<dbReference type="CDD" id="cd00742">
    <property type="entry name" value="FABP"/>
    <property type="match status" value="1"/>
</dbReference>
<keyword evidence="2" id="KW-0446">Lipid-binding</keyword>
<name>A0A8J2RLV2_9CRUS</name>
<dbReference type="GO" id="GO:0008289">
    <property type="term" value="F:lipid binding"/>
    <property type="evidence" value="ECO:0007669"/>
    <property type="project" value="UniProtKB-KW"/>
</dbReference>
<dbReference type="Proteomes" id="UP000789390">
    <property type="component" value="Unassembled WGS sequence"/>
</dbReference>
<dbReference type="SUPFAM" id="SSF50814">
    <property type="entry name" value="Lipocalins"/>
    <property type="match status" value="1"/>
</dbReference>
<protein>
    <recommendedName>
        <fullName evidence="3">Cytosolic fatty-acid binding proteins domain-containing protein</fullName>
    </recommendedName>
</protein>
<gene>
    <name evidence="4" type="ORF">DGAL_LOCUS8642</name>
</gene>
<feature type="domain" description="Cytosolic fatty-acid binding proteins" evidence="3">
    <location>
        <begin position="16"/>
        <end position="33"/>
    </location>
</feature>
<dbReference type="PRINTS" id="PR00178">
    <property type="entry name" value="FATTYACIDBP"/>
</dbReference>
<evidence type="ECO:0000313" key="5">
    <source>
        <dbReference type="Proteomes" id="UP000789390"/>
    </source>
</evidence>
<dbReference type="InterPro" id="IPR031259">
    <property type="entry name" value="ILBP"/>
</dbReference>
<comment type="caution">
    <text evidence="4">The sequence shown here is derived from an EMBL/GenBank/DDBJ whole genome shotgun (WGS) entry which is preliminary data.</text>
</comment>
<dbReference type="OrthoDB" id="354351at2759"/>
<dbReference type="PANTHER" id="PTHR11955">
    <property type="entry name" value="FATTY ACID BINDING PROTEIN"/>
    <property type="match status" value="1"/>
</dbReference>
<accession>A0A8J2RLV2</accession>
<reference evidence="4" key="1">
    <citation type="submission" date="2021-11" db="EMBL/GenBank/DDBJ databases">
        <authorList>
            <person name="Schell T."/>
        </authorList>
    </citation>
    <scope>NUCLEOTIDE SEQUENCE</scope>
    <source>
        <strain evidence="4">M5</strain>
    </source>
</reference>
<evidence type="ECO:0000259" key="3">
    <source>
        <dbReference type="PROSITE" id="PS00214"/>
    </source>
</evidence>
<proteinExistence type="inferred from homology"/>
<comment type="similarity">
    <text evidence="1">Belongs to the calycin superfamily. Fatty-acid binding protein (FABP) family.</text>
</comment>
<keyword evidence="5" id="KW-1185">Reference proteome</keyword>
<dbReference type="PROSITE" id="PS00214">
    <property type="entry name" value="FABP"/>
    <property type="match status" value="1"/>
</dbReference>
<evidence type="ECO:0000256" key="2">
    <source>
        <dbReference type="ARBA" id="ARBA00023121"/>
    </source>
</evidence>
<sequence>MENQQKRLDFIGQIVGKYSLVEQVNYEEYLKAIGLTMAKRAIAINQVPCVDLTVQDDEWSVQITGISKDSDFKFYLGVEMKRVTLDGRQVTDLFTLVDEGDQLKILQKETWGNFLEAVIVHEFDGDDWDMTITFGDVTCVRHFRRE</sequence>